<evidence type="ECO:0000313" key="2">
    <source>
        <dbReference type="EMBL" id="OPX44349.1"/>
    </source>
</evidence>
<dbReference type="OrthoDB" id="8230517at2"/>
<keyword evidence="1" id="KW-0812">Transmembrane</keyword>
<feature type="transmembrane region" description="Helical" evidence="1">
    <location>
        <begin position="110"/>
        <end position="129"/>
    </location>
</feature>
<comment type="caution">
    <text evidence="2">The sequence shown here is derived from an EMBL/GenBank/DDBJ whole genome shotgun (WGS) entry which is preliminary data.</text>
</comment>
<dbReference type="InterPro" id="IPR021359">
    <property type="entry name" value="DUF2812"/>
</dbReference>
<sequence length="174" mass="20346">MIRIFRWWWAWEYEKIENWLEQMEAAGLKLVETRFKGVFFYFEKCQPGKARYCIDYQNKLTPDYLTIISDDGWKLYQVGMGWYILRKQYEEDRPELYTDFEALIARNKSLLSICLILLGIELASLGNLIYSTYKDPNGSSIATTCILGAAAIALFSFIITSLTLQIRKFTGKKN</sequence>
<gene>
    <name evidence="2" type="ORF">CLHUN_16480</name>
</gene>
<evidence type="ECO:0000256" key="1">
    <source>
        <dbReference type="SAM" id="Phobius"/>
    </source>
</evidence>
<name>A0A1V4SKB4_RUMHU</name>
<dbReference type="Pfam" id="PF11193">
    <property type="entry name" value="DUF2812"/>
    <property type="match status" value="1"/>
</dbReference>
<dbReference type="RefSeq" id="WP_080064099.1">
    <property type="nucleotide sequence ID" value="NZ_MZGX01000009.1"/>
</dbReference>
<keyword evidence="1" id="KW-0472">Membrane</keyword>
<organism evidence="2 3">
    <name type="scientific">Ruminiclostridium hungatei</name>
    <name type="common">Clostridium hungatei</name>
    <dbReference type="NCBI Taxonomy" id="48256"/>
    <lineage>
        <taxon>Bacteria</taxon>
        <taxon>Bacillati</taxon>
        <taxon>Bacillota</taxon>
        <taxon>Clostridia</taxon>
        <taxon>Eubacteriales</taxon>
        <taxon>Oscillospiraceae</taxon>
        <taxon>Ruminiclostridium</taxon>
    </lineage>
</organism>
<keyword evidence="3" id="KW-1185">Reference proteome</keyword>
<dbReference type="AlphaFoldDB" id="A0A1V4SKB4"/>
<feature type="transmembrane region" description="Helical" evidence="1">
    <location>
        <begin position="141"/>
        <end position="164"/>
    </location>
</feature>
<protein>
    <recommendedName>
        <fullName evidence="4">DUF2812 domain-containing protein</fullName>
    </recommendedName>
</protein>
<keyword evidence="1" id="KW-1133">Transmembrane helix</keyword>
<dbReference type="Proteomes" id="UP000191554">
    <property type="component" value="Unassembled WGS sequence"/>
</dbReference>
<accession>A0A1V4SKB4</accession>
<dbReference type="STRING" id="48256.CLHUN_16480"/>
<reference evidence="2 3" key="1">
    <citation type="submission" date="2017-03" db="EMBL/GenBank/DDBJ databases">
        <title>Genome sequence of Clostridium hungatei DSM 14427.</title>
        <authorList>
            <person name="Poehlein A."/>
            <person name="Daniel R."/>
        </authorList>
    </citation>
    <scope>NUCLEOTIDE SEQUENCE [LARGE SCALE GENOMIC DNA]</scope>
    <source>
        <strain evidence="2 3">DSM 14427</strain>
    </source>
</reference>
<evidence type="ECO:0000313" key="3">
    <source>
        <dbReference type="Proteomes" id="UP000191554"/>
    </source>
</evidence>
<evidence type="ECO:0008006" key="4">
    <source>
        <dbReference type="Google" id="ProtNLM"/>
    </source>
</evidence>
<proteinExistence type="predicted"/>
<dbReference type="EMBL" id="MZGX01000009">
    <property type="protein sequence ID" value="OPX44349.1"/>
    <property type="molecule type" value="Genomic_DNA"/>
</dbReference>